<dbReference type="AlphaFoldDB" id="X0X539"/>
<protein>
    <recommendedName>
        <fullName evidence="1">Sulfatase N-terminal domain-containing protein</fullName>
    </recommendedName>
</protein>
<accession>X0X539</accession>
<feature type="domain" description="Sulfatase N-terminal" evidence="1">
    <location>
        <begin position="26"/>
        <end position="198"/>
    </location>
</feature>
<organism evidence="2">
    <name type="scientific">marine sediment metagenome</name>
    <dbReference type="NCBI Taxonomy" id="412755"/>
    <lineage>
        <taxon>unclassified sequences</taxon>
        <taxon>metagenomes</taxon>
        <taxon>ecological metagenomes</taxon>
    </lineage>
</organism>
<evidence type="ECO:0000259" key="1">
    <source>
        <dbReference type="Pfam" id="PF00884"/>
    </source>
</evidence>
<dbReference type="InterPro" id="IPR000917">
    <property type="entry name" value="Sulfatase_N"/>
</dbReference>
<name>X0X539_9ZZZZ</name>
<proteinExistence type="predicted"/>
<dbReference type="InterPro" id="IPR017850">
    <property type="entry name" value="Alkaline_phosphatase_core_sf"/>
</dbReference>
<reference evidence="2" key="1">
    <citation type="journal article" date="2014" name="Front. Microbiol.">
        <title>High frequency of phylogenetically diverse reductive dehalogenase-homologous genes in deep subseafloor sedimentary metagenomes.</title>
        <authorList>
            <person name="Kawai M."/>
            <person name="Futagami T."/>
            <person name="Toyoda A."/>
            <person name="Takaki Y."/>
            <person name="Nishi S."/>
            <person name="Hori S."/>
            <person name="Arai W."/>
            <person name="Tsubouchi T."/>
            <person name="Morono Y."/>
            <person name="Uchiyama I."/>
            <person name="Ito T."/>
            <person name="Fujiyama A."/>
            <person name="Inagaki F."/>
            <person name="Takami H."/>
        </authorList>
    </citation>
    <scope>NUCLEOTIDE SEQUENCE</scope>
    <source>
        <strain evidence="2">Expedition CK06-06</strain>
    </source>
</reference>
<dbReference type="PANTHER" id="PTHR43751:SF1">
    <property type="entry name" value="SULFATASE ATSG-RELATED"/>
    <property type="match status" value="1"/>
</dbReference>
<dbReference type="InterPro" id="IPR052701">
    <property type="entry name" value="GAG_Ulvan_Degrading_Sulfatases"/>
</dbReference>
<comment type="caution">
    <text evidence="2">The sequence shown here is derived from an EMBL/GenBank/DDBJ whole genome shotgun (WGS) entry which is preliminary data.</text>
</comment>
<dbReference type="Gene3D" id="3.40.720.10">
    <property type="entry name" value="Alkaline Phosphatase, subunit A"/>
    <property type="match status" value="1"/>
</dbReference>
<evidence type="ECO:0000313" key="2">
    <source>
        <dbReference type="EMBL" id="GAG20111.1"/>
    </source>
</evidence>
<dbReference type="SUPFAM" id="SSF53649">
    <property type="entry name" value="Alkaline phosphatase-like"/>
    <property type="match status" value="1"/>
</dbReference>
<feature type="non-terminal residue" evidence="2">
    <location>
        <position position="257"/>
    </location>
</feature>
<sequence>MRSRYAIPDFVVPYPHYLRQVGYYCTNPGKTDYNYQTSDKSHWDTGTYKDRMPGQPFFHVFNTNISHEKSVHNREEVIRHDYLNVPLPPYHPDTTEIRKDWAQYYDKIEDMDAKVAEVLAELEAEGLADDTIVFYYSDHGGVLCRSKRFVYETGTHVPMIIRFPEKYRHFAPGKPGTRTDRIVSFVDLAPTLLSLAGVNIPDYMQGEAFLGDQRRSPREYAYLFRGRMDEVTDMMRAVRDKKYRYIRNYMPHRVYGQ</sequence>
<gene>
    <name evidence="2" type="ORF">S01H1_52939</name>
</gene>
<dbReference type="Pfam" id="PF00884">
    <property type="entry name" value="Sulfatase"/>
    <property type="match status" value="1"/>
</dbReference>
<dbReference type="EMBL" id="BARS01034247">
    <property type="protein sequence ID" value="GAG20111.1"/>
    <property type="molecule type" value="Genomic_DNA"/>
</dbReference>
<dbReference type="PANTHER" id="PTHR43751">
    <property type="entry name" value="SULFATASE"/>
    <property type="match status" value="1"/>
</dbReference>